<keyword evidence="1" id="KW-0175">Coiled coil</keyword>
<protein>
    <recommendedName>
        <fullName evidence="4">Nuclease SbcCD subunit C</fullName>
    </recommendedName>
</protein>
<dbReference type="EMBL" id="BATM01000017">
    <property type="protein sequence ID" value="GAD79524.1"/>
    <property type="molecule type" value="Genomic_DNA"/>
</dbReference>
<dbReference type="InterPro" id="IPR027417">
    <property type="entry name" value="P-loop_NTPase"/>
</dbReference>
<reference evidence="2 3" key="1">
    <citation type="submission" date="2013-09" db="EMBL/GenBank/DDBJ databases">
        <title>Whole genome shotgun sequence of Vibrio ezurae NBRC 102218.</title>
        <authorList>
            <person name="Yoshida I."/>
            <person name="Hosoyama A."/>
            <person name="Numata M."/>
            <person name="Hashimoto M."/>
            <person name="Hosoyama Y."/>
            <person name="Tsuchikane K."/>
            <person name="Noguchi M."/>
            <person name="Hirakata S."/>
            <person name="Ichikawa N."/>
            <person name="Ohji S."/>
            <person name="Yamazoe A."/>
            <person name="Fujita N."/>
        </authorList>
    </citation>
    <scope>NUCLEOTIDE SEQUENCE [LARGE SCALE GENOMIC DNA]</scope>
    <source>
        <strain evidence="2 3">NBRC 102218</strain>
    </source>
</reference>
<feature type="coiled-coil region" evidence="1">
    <location>
        <begin position="327"/>
        <end position="407"/>
    </location>
</feature>
<organism evidence="2 3">
    <name type="scientific">Vibrio ezurae NBRC 102218</name>
    <dbReference type="NCBI Taxonomy" id="1219080"/>
    <lineage>
        <taxon>Bacteria</taxon>
        <taxon>Pseudomonadati</taxon>
        <taxon>Pseudomonadota</taxon>
        <taxon>Gammaproteobacteria</taxon>
        <taxon>Vibrionales</taxon>
        <taxon>Vibrionaceae</taxon>
        <taxon>Vibrio</taxon>
    </lineage>
</organism>
<dbReference type="SUPFAM" id="SSF52540">
    <property type="entry name" value="P-loop containing nucleoside triphosphate hydrolases"/>
    <property type="match status" value="1"/>
</dbReference>
<feature type="coiled-coil region" evidence="1">
    <location>
        <begin position="537"/>
        <end position="564"/>
    </location>
</feature>
<name>U3CE34_9VIBR</name>
<dbReference type="GO" id="GO:0006302">
    <property type="term" value="P:double-strand break repair"/>
    <property type="evidence" value="ECO:0007669"/>
    <property type="project" value="InterPro"/>
</dbReference>
<keyword evidence="3" id="KW-1185">Reference proteome</keyword>
<accession>U3CE34</accession>
<proteinExistence type="predicted"/>
<evidence type="ECO:0008006" key="4">
    <source>
        <dbReference type="Google" id="ProtNLM"/>
    </source>
</evidence>
<dbReference type="AlphaFoldDB" id="U3CE34"/>
<evidence type="ECO:0000313" key="3">
    <source>
        <dbReference type="Proteomes" id="UP000016562"/>
    </source>
</evidence>
<feature type="coiled-coil region" evidence="1">
    <location>
        <begin position="214"/>
        <end position="245"/>
    </location>
</feature>
<dbReference type="PANTHER" id="PTHR32114">
    <property type="entry name" value="ABC TRANSPORTER ABCH.3"/>
    <property type="match status" value="1"/>
</dbReference>
<dbReference type="Gene3D" id="1.10.287.1490">
    <property type="match status" value="1"/>
</dbReference>
<dbReference type="STRING" id="1219080.VEZ01S_17_00110"/>
<dbReference type="PANTHER" id="PTHR32114:SF2">
    <property type="entry name" value="ABC TRANSPORTER ABCH.3"/>
    <property type="match status" value="1"/>
</dbReference>
<feature type="coiled-coil region" evidence="1">
    <location>
        <begin position="473"/>
        <end position="500"/>
    </location>
</feature>
<dbReference type="Proteomes" id="UP000016562">
    <property type="component" value="Unassembled WGS sequence"/>
</dbReference>
<dbReference type="eggNOG" id="COG0419">
    <property type="taxonomic scope" value="Bacteria"/>
</dbReference>
<dbReference type="RefSeq" id="WP_021713233.1">
    <property type="nucleotide sequence ID" value="NZ_BATM01000017.1"/>
</dbReference>
<dbReference type="Pfam" id="PF13558">
    <property type="entry name" value="SbcC_Walker_B"/>
    <property type="match status" value="1"/>
</dbReference>
<evidence type="ECO:0000256" key="1">
    <source>
        <dbReference type="SAM" id="Coils"/>
    </source>
</evidence>
<dbReference type="OrthoDB" id="9795626at2"/>
<comment type="caution">
    <text evidence="2">The sequence shown here is derived from an EMBL/GenBank/DDBJ whole genome shotgun (WGS) entry which is preliminary data.</text>
</comment>
<dbReference type="Gene3D" id="3.40.50.300">
    <property type="entry name" value="P-loop containing nucleotide triphosphate hydrolases"/>
    <property type="match status" value="2"/>
</dbReference>
<sequence length="1245" mass="139423">MKILRLTFENLNSLKGKWHIDFTSKSFVESGLFAITGPTGAGKTTILDAICLAIYHETPRLGQLSTSNNEIMTRGCASCSAEVEFEVKGKAYRAHWSMRRSRNKADGNLQPATVELAEVASGSIIADKVKTKLDQVNSITGLDFARFTKSMMLSQGQFAAFLNANANARAELLEELTGTEVYGLISERVHQSYSQAKVTLDTLNARADGVALLSEEARQALDAQLAELADTSDRQQQQLALHQKQQQWCVEHNKLQQNVTVQQTALEVAAVAHQELQPQRGRLQRSQPAERMRADYELWNSAQLEQTRIAEQIQSQKSHLALQQDALQSLQTSVQTAEHALQQTRQAQTTLRQLIQQQVVPLDTRIQQQNTALAEQKQKSEQANNAFKQLNAKKVNIECEREQAKQSLEKGQAYLKTHAGDAILQSSLALWEQRYKQSVEAHQKARQVTQLLEQLSAQRTDKLATLSQKQAHEQQTVQALDVLQKDLNTAQQQFMELLQQGDESSLLAKLQSLQNHHPNYLKLEQGNSLYSDTVTERQQLIQAIEKQRITLEAQTKQVSQLRHELTLCEQSIADINQLLAQESELAKYRAQLHMGEACPLCGSLDHPALSTADNLDNDVLALGQRLTQTQARFTSLNQDYKQQEAQLNTLSSHLQHSVEQERRLAHKCAELEQRWQSFTHQLGLSLSLGEPQAVTQLIDDNQARQSSINNQLNQLLALQKARDEAQRIFHAKQNALVEVKRTLDAEQNAIALIESQWQVATQDAKQWHESAVVAGQQLTHDIQGAGFDFSIERADIWFDQKRSDLAIWNTTSEDTRKAEQVHANLQTQMGALLESIEASALSASNEDARLQKIQSQLDEDQHQRRAVFGDKCSSGESEKMRIEVERCELACNDARATRDNALARVAKLAGQLDTMTVQYTQLTNDVKHRGQVWNQQLQQSPFAEVAEFKSALLSEQERDALVEQIERSNHALENAKTLYDSASTAFLEHQRQFEQASGDNETWATFSSQSKALEDHPLTDCSIADIEASMAELSASIEQTMKRQGELSQQRVTDQSNRERLKDLVAEIETFEQEFSDISHLNSLVGSAKGDKFRKFAQGLTLENLVYLANKHLSRFYGRYELQRKSDDGLSLQVLDTWQGDSVRDTKTLSGGESFLVSLALALALSDLVSHKTSIDSLFLDEGFGTLDAQTLDMALDALDNLNASGKMIGVISHVDAMKERIPVQIRVSKRSGLGVSALESEFSA</sequence>
<gene>
    <name evidence="2" type="ORF">VEZ01S_17_00110</name>
</gene>
<dbReference type="GO" id="GO:0016887">
    <property type="term" value="F:ATP hydrolysis activity"/>
    <property type="evidence" value="ECO:0007669"/>
    <property type="project" value="InterPro"/>
</dbReference>
<evidence type="ECO:0000313" key="2">
    <source>
        <dbReference type="EMBL" id="GAD79524.1"/>
    </source>
</evidence>
<feature type="coiled-coil region" evidence="1">
    <location>
        <begin position="708"/>
        <end position="756"/>
    </location>
</feature>